<dbReference type="Proteomes" id="UP000887540">
    <property type="component" value="Unplaced"/>
</dbReference>
<dbReference type="AlphaFoldDB" id="A0A914BYS3"/>
<evidence type="ECO:0000256" key="1">
    <source>
        <dbReference type="SAM" id="SignalP"/>
    </source>
</evidence>
<protein>
    <submittedName>
        <fullName evidence="3">Uncharacterized protein</fullName>
    </submittedName>
</protein>
<name>A0A914BYS3_9BILA</name>
<keyword evidence="1" id="KW-0732">Signal</keyword>
<dbReference type="WBParaSite" id="ACRNAN_Path_1311.g5154.t1">
    <property type="protein sequence ID" value="ACRNAN_Path_1311.g5154.t1"/>
    <property type="gene ID" value="ACRNAN_Path_1311.g5154"/>
</dbReference>
<evidence type="ECO:0000313" key="2">
    <source>
        <dbReference type="Proteomes" id="UP000887540"/>
    </source>
</evidence>
<accession>A0A914BYS3</accession>
<sequence length="144" mass="16699">MLFILILLIRFSITTSQQRQGWQPWSMSRRFYHAAPIVQFQGYQPPPQPPLREEYQLPAQPPGFIPQQFETWRKSTPPSSIWQTTLQNEYVRTETETAIYGSESLPPANSNGIIQMFDDNSKEANLPDVNIQLTNKGFIVLFRL</sequence>
<evidence type="ECO:0000313" key="3">
    <source>
        <dbReference type="WBParaSite" id="ACRNAN_Path_1311.g5154.t1"/>
    </source>
</evidence>
<organism evidence="2 3">
    <name type="scientific">Acrobeloides nanus</name>
    <dbReference type="NCBI Taxonomy" id="290746"/>
    <lineage>
        <taxon>Eukaryota</taxon>
        <taxon>Metazoa</taxon>
        <taxon>Ecdysozoa</taxon>
        <taxon>Nematoda</taxon>
        <taxon>Chromadorea</taxon>
        <taxon>Rhabditida</taxon>
        <taxon>Tylenchina</taxon>
        <taxon>Cephalobomorpha</taxon>
        <taxon>Cephaloboidea</taxon>
        <taxon>Cephalobidae</taxon>
        <taxon>Acrobeloides</taxon>
    </lineage>
</organism>
<feature type="chain" id="PRO_5037732121" evidence="1">
    <location>
        <begin position="17"/>
        <end position="144"/>
    </location>
</feature>
<reference evidence="3" key="1">
    <citation type="submission" date="2022-11" db="UniProtKB">
        <authorList>
            <consortium name="WormBaseParasite"/>
        </authorList>
    </citation>
    <scope>IDENTIFICATION</scope>
</reference>
<feature type="signal peptide" evidence="1">
    <location>
        <begin position="1"/>
        <end position="16"/>
    </location>
</feature>
<keyword evidence="2" id="KW-1185">Reference proteome</keyword>
<proteinExistence type="predicted"/>